<keyword evidence="2" id="KW-0808">Transferase</keyword>
<evidence type="ECO:0000259" key="1">
    <source>
        <dbReference type="Pfam" id="PF01636"/>
    </source>
</evidence>
<accession>A0A100XIC9</accession>
<dbReference type="AlphaFoldDB" id="A0A100XIC9"/>
<dbReference type="InterPro" id="IPR011009">
    <property type="entry name" value="Kinase-like_dom_sf"/>
</dbReference>
<dbReference type="OrthoDB" id="5185751at2"/>
<dbReference type="STRING" id="1797.RMCT_4149"/>
<dbReference type="Gene3D" id="3.90.1200.10">
    <property type="match status" value="1"/>
</dbReference>
<proteinExistence type="predicted"/>
<reference evidence="2 3" key="1">
    <citation type="journal article" date="2016" name="Genome Announc.">
        <title>Draft Genome Sequences of Five Rapidly Growing Mycobacterium Species, M. thermoresistibile, M. fortuitum subsp. acetamidolyticum, M. canariasense, M. brisbanense, and M. novocastrense.</title>
        <authorList>
            <person name="Katahira K."/>
            <person name="Ogura Y."/>
            <person name="Gotoh Y."/>
            <person name="Hayashi T."/>
        </authorList>
    </citation>
    <scope>NUCLEOTIDE SEQUENCE [LARGE SCALE GENOMIC DNA]</scope>
    <source>
        <strain evidence="2 3">JCM6362</strain>
    </source>
</reference>
<feature type="domain" description="Aminoglycoside phosphotransferase" evidence="1">
    <location>
        <begin position="141"/>
        <end position="340"/>
    </location>
</feature>
<dbReference type="OMA" id="GPHRVQE"/>
<dbReference type="SUPFAM" id="SSF56112">
    <property type="entry name" value="Protein kinase-like (PK-like)"/>
    <property type="match status" value="1"/>
</dbReference>
<dbReference type="GO" id="GO:0016740">
    <property type="term" value="F:transferase activity"/>
    <property type="evidence" value="ECO:0007669"/>
    <property type="project" value="UniProtKB-KW"/>
</dbReference>
<dbReference type="EMBL" id="BCTB01000050">
    <property type="protein sequence ID" value="GAT17180.1"/>
    <property type="molecule type" value="Genomic_DNA"/>
</dbReference>
<sequence length="394" mass="42309">MTPALELLLGPQAAEVLAAAIAEYRGELTALAPVNVHVQPSGAVAVRYRAEVHRGDGRRSMEMLVATTADRIPPGATVVAGEHRGQPVEVGVWRWPQDPALPGLDFVRDPARAAAALRDHGLTTAPAVRMTVRGYRPGRRAVIELRDGQRRWFVKVVRPAAARALIDRHELLSAHVPVPPVLLSTDDGVLVLPEAPGTPLRTLIADDAALPTPDTLAALLDALPTELSELPRRRTQLQGAADSAAILRQTTAGRDDLLGMVDEVADRLRTAPPHSAPTVPVHGDFYEGQLLADGGRVTGLLDVDTAGPGERADDWATLIGHLVVAAHTYPAADRYAQAVLDHADRRHDGADLRRRVAAVLLGLATGPFRTQHPHWADATATRLELARRWLAQAE</sequence>
<organism evidence="2 3">
    <name type="scientific">Mycolicibacterium thermoresistibile</name>
    <name type="common">Mycobacterium thermoresistibile</name>
    <dbReference type="NCBI Taxonomy" id="1797"/>
    <lineage>
        <taxon>Bacteria</taxon>
        <taxon>Bacillati</taxon>
        <taxon>Actinomycetota</taxon>
        <taxon>Actinomycetes</taxon>
        <taxon>Mycobacteriales</taxon>
        <taxon>Mycobacteriaceae</taxon>
        <taxon>Mycolicibacterium</taxon>
    </lineage>
</organism>
<dbReference type="Proteomes" id="UP000069654">
    <property type="component" value="Unassembled WGS sequence"/>
</dbReference>
<dbReference type="RefSeq" id="WP_003924466.1">
    <property type="nucleotide sequence ID" value="NZ_BCTB01000050.1"/>
</dbReference>
<dbReference type="InterPro" id="IPR002575">
    <property type="entry name" value="Aminoglycoside_PTrfase"/>
</dbReference>
<reference evidence="3" key="2">
    <citation type="submission" date="2016-02" db="EMBL/GenBank/DDBJ databases">
        <title>Draft genome sequence of five rapidly growing Mycobacterium species.</title>
        <authorList>
            <person name="Katahira K."/>
            <person name="Gotou Y."/>
            <person name="Iida K."/>
            <person name="Ogura Y."/>
            <person name="Hayashi T."/>
        </authorList>
    </citation>
    <scope>NUCLEOTIDE SEQUENCE [LARGE SCALE GENOMIC DNA]</scope>
    <source>
        <strain evidence="3">JCM6362</strain>
    </source>
</reference>
<dbReference type="Pfam" id="PF01636">
    <property type="entry name" value="APH"/>
    <property type="match status" value="1"/>
</dbReference>
<comment type="caution">
    <text evidence="2">The sequence shown here is derived from an EMBL/GenBank/DDBJ whole genome shotgun (WGS) entry which is preliminary data.</text>
</comment>
<evidence type="ECO:0000313" key="3">
    <source>
        <dbReference type="Proteomes" id="UP000069654"/>
    </source>
</evidence>
<evidence type="ECO:0000313" key="2">
    <source>
        <dbReference type="EMBL" id="GAT17180.1"/>
    </source>
</evidence>
<gene>
    <name evidence="2" type="ORF">RMCT_4149</name>
</gene>
<name>A0A100XIC9_MYCTH</name>
<protein>
    <submittedName>
        <fullName evidence="2">Phosphotransferase family protein</fullName>
    </submittedName>
</protein>